<name>A0A931NGR9_9BURK</name>
<dbReference type="Gene3D" id="1.10.10.60">
    <property type="entry name" value="Homeodomain-like"/>
    <property type="match status" value="2"/>
</dbReference>
<feature type="transmembrane region" description="Helical" evidence="5">
    <location>
        <begin position="194"/>
        <end position="215"/>
    </location>
</feature>
<comment type="caution">
    <text evidence="7">The sequence shown here is derived from an EMBL/GenBank/DDBJ whole genome shotgun (WGS) entry which is preliminary data.</text>
</comment>
<feature type="transmembrane region" description="Helical" evidence="5">
    <location>
        <begin position="6"/>
        <end position="25"/>
    </location>
</feature>
<evidence type="ECO:0000259" key="6">
    <source>
        <dbReference type="PROSITE" id="PS01124"/>
    </source>
</evidence>
<evidence type="ECO:0000256" key="1">
    <source>
        <dbReference type="ARBA" id="ARBA00023015"/>
    </source>
</evidence>
<dbReference type="PRINTS" id="PR00032">
    <property type="entry name" value="HTHARAC"/>
</dbReference>
<dbReference type="Proteomes" id="UP000613266">
    <property type="component" value="Unassembled WGS sequence"/>
</dbReference>
<dbReference type="Pfam" id="PF12833">
    <property type="entry name" value="HTH_18"/>
    <property type="match status" value="1"/>
</dbReference>
<dbReference type="PANTHER" id="PTHR43280">
    <property type="entry name" value="ARAC-FAMILY TRANSCRIPTIONAL REGULATOR"/>
    <property type="match status" value="1"/>
</dbReference>
<dbReference type="PROSITE" id="PS01124">
    <property type="entry name" value="HTH_ARAC_FAMILY_2"/>
    <property type="match status" value="1"/>
</dbReference>
<proteinExistence type="predicted"/>
<dbReference type="EMBL" id="JAEDAK010000005">
    <property type="protein sequence ID" value="MBH9576993.1"/>
    <property type="molecule type" value="Genomic_DNA"/>
</dbReference>
<keyword evidence="5" id="KW-1133">Transmembrane helix</keyword>
<feature type="transmembrane region" description="Helical" evidence="5">
    <location>
        <begin position="37"/>
        <end position="53"/>
    </location>
</feature>
<dbReference type="SMART" id="SM00342">
    <property type="entry name" value="HTH_ARAC"/>
    <property type="match status" value="1"/>
</dbReference>
<keyword evidence="8" id="KW-1185">Reference proteome</keyword>
<sequence>MTEALKAVTLISVSLGAWTALSLLLARRGDARLRRTVALFVALLLLPPLRVYLDLAQPGWAAPALLILSHSLSWTFGPLLWRCAGLALLWPPGRWQHPLHFLPFALAALGALAGWDWAASPALVSLVLLQVLGYAGLTLRAAWQARAHLRRLARGHRNSGLYWLIYLAAGLLLASGVDLATWLALLAGQLPAQGLLLGVALVLALYVDAVALLALHQPAWLDPPEAQEAPAEPAPKPAPPRAVELSPTLAQALRERLQALVQAEAPHCDPEISLPRLAERMDITPHQLSELLNVHMGCTFYEFLNDCRHRDALQLLAQQAGGLTVADIAYRAGFNNRNSFYKVFKERTGQTPAEYRRQQARRA</sequence>
<evidence type="ECO:0000313" key="8">
    <source>
        <dbReference type="Proteomes" id="UP000613266"/>
    </source>
</evidence>
<keyword evidence="5" id="KW-0472">Membrane</keyword>
<dbReference type="RefSeq" id="WP_198110707.1">
    <property type="nucleotide sequence ID" value="NZ_JAEDAK010000005.1"/>
</dbReference>
<dbReference type="InterPro" id="IPR009057">
    <property type="entry name" value="Homeodomain-like_sf"/>
</dbReference>
<dbReference type="InterPro" id="IPR018060">
    <property type="entry name" value="HTH_AraC"/>
</dbReference>
<evidence type="ECO:0000256" key="5">
    <source>
        <dbReference type="SAM" id="Phobius"/>
    </source>
</evidence>
<organism evidence="7 8">
    <name type="scientific">Inhella proteolytica</name>
    <dbReference type="NCBI Taxonomy" id="2795029"/>
    <lineage>
        <taxon>Bacteria</taxon>
        <taxon>Pseudomonadati</taxon>
        <taxon>Pseudomonadota</taxon>
        <taxon>Betaproteobacteria</taxon>
        <taxon>Burkholderiales</taxon>
        <taxon>Sphaerotilaceae</taxon>
        <taxon>Inhella</taxon>
    </lineage>
</organism>
<dbReference type="SUPFAM" id="SSF46689">
    <property type="entry name" value="Homeodomain-like"/>
    <property type="match status" value="1"/>
</dbReference>
<keyword evidence="1" id="KW-0805">Transcription regulation</keyword>
<keyword evidence="5" id="KW-0812">Transmembrane</keyword>
<evidence type="ECO:0000256" key="2">
    <source>
        <dbReference type="ARBA" id="ARBA00023125"/>
    </source>
</evidence>
<dbReference type="AlphaFoldDB" id="A0A931NGR9"/>
<evidence type="ECO:0000256" key="3">
    <source>
        <dbReference type="ARBA" id="ARBA00023163"/>
    </source>
</evidence>
<keyword evidence="2" id="KW-0238">DNA-binding</keyword>
<feature type="transmembrane region" description="Helical" evidence="5">
    <location>
        <begin position="163"/>
        <end position="188"/>
    </location>
</feature>
<reference evidence="7" key="1">
    <citation type="submission" date="2020-12" db="EMBL/GenBank/DDBJ databases">
        <title>The genome sequence of Inhella sp. 1Y17.</title>
        <authorList>
            <person name="Liu Y."/>
        </authorList>
    </citation>
    <scope>NUCLEOTIDE SEQUENCE</scope>
    <source>
        <strain evidence="7">1Y17</strain>
    </source>
</reference>
<feature type="domain" description="HTH araC/xylS-type" evidence="6">
    <location>
        <begin position="255"/>
        <end position="358"/>
    </location>
</feature>
<accession>A0A931NGR9</accession>
<evidence type="ECO:0000256" key="4">
    <source>
        <dbReference type="SAM" id="MobiDB-lite"/>
    </source>
</evidence>
<evidence type="ECO:0000313" key="7">
    <source>
        <dbReference type="EMBL" id="MBH9576993.1"/>
    </source>
</evidence>
<feature type="region of interest" description="Disordered" evidence="4">
    <location>
        <begin position="224"/>
        <end position="243"/>
    </location>
</feature>
<dbReference type="InterPro" id="IPR020449">
    <property type="entry name" value="Tscrpt_reg_AraC-type_HTH"/>
</dbReference>
<keyword evidence="3" id="KW-0804">Transcription</keyword>
<protein>
    <submittedName>
        <fullName evidence="7">Helix-turn-helix transcriptional regulator</fullName>
    </submittedName>
</protein>
<feature type="transmembrane region" description="Helical" evidence="5">
    <location>
        <begin position="65"/>
        <end position="89"/>
    </location>
</feature>
<dbReference type="GO" id="GO:0003700">
    <property type="term" value="F:DNA-binding transcription factor activity"/>
    <property type="evidence" value="ECO:0007669"/>
    <property type="project" value="InterPro"/>
</dbReference>
<feature type="transmembrane region" description="Helical" evidence="5">
    <location>
        <begin position="124"/>
        <end position="143"/>
    </location>
</feature>
<dbReference type="GO" id="GO:0043565">
    <property type="term" value="F:sequence-specific DNA binding"/>
    <property type="evidence" value="ECO:0007669"/>
    <property type="project" value="InterPro"/>
</dbReference>
<gene>
    <name evidence="7" type="ORF">I7X39_08755</name>
</gene>
<dbReference type="PANTHER" id="PTHR43280:SF29">
    <property type="entry name" value="ARAC-FAMILY TRANSCRIPTIONAL REGULATOR"/>
    <property type="match status" value="1"/>
</dbReference>